<proteinExistence type="predicted"/>
<dbReference type="OrthoDB" id="7867642at2"/>
<organism evidence="2 3">
    <name type="scientific">Actibacterium lipolyticum</name>
    <dbReference type="NCBI Taxonomy" id="1524263"/>
    <lineage>
        <taxon>Bacteria</taxon>
        <taxon>Pseudomonadati</taxon>
        <taxon>Pseudomonadota</taxon>
        <taxon>Alphaproteobacteria</taxon>
        <taxon>Rhodobacterales</taxon>
        <taxon>Roseobacteraceae</taxon>
        <taxon>Actibacterium</taxon>
    </lineage>
</organism>
<name>A0A238JN14_9RHOB</name>
<evidence type="ECO:0000313" key="2">
    <source>
        <dbReference type="EMBL" id="SMX31156.1"/>
    </source>
</evidence>
<dbReference type="Proteomes" id="UP000202922">
    <property type="component" value="Unassembled WGS sequence"/>
</dbReference>
<dbReference type="AlphaFoldDB" id="A0A238JN14"/>
<dbReference type="PROSITE" id="PS51257">
    <property type="entry name" value="PROKAR_LIPOPROTEIN"/>
    <property type="match status" value="1"/>
</dbReference>
<gene>
    <name evidence="2" type="ORF">COL8621_00306</name>
</gene>
<protein>
    <recommendedName>
        <fullName evidence="4">Succinate dehydrogenase</fullName>
    </recommendedName>
</protein>
<evidence type="ECO:0000313" key="3">
    <source>
        <dbReference type="Proteomes" id="UP000202922"/>
    </source>
</evidence>
<dbReference type="EMBL" id="FXYE01000001">
    <property type="protein sequence ID" value="SMX31156.1"/>
    <property type="molecule type" value="Genomic_DNA"/>
</dbReference>
<feature type="signal peptide" evidence="1">
    <location>
        <begin position="1"/>
        <end position="20"/>
    </location>
</feature>
<evidence type="ECO:0000256" key="1">
    <source>
        <dbReference type="SAM" id="SignalP"/>
    </source>
</evidence>
<reference evidence="3" key="1">
    <citation type="submission" date="2017-05" db="EMBL/GenBank/DDBJ databases">
        <authorList>
            <person name="Rodrigo-Torres L."/>
            <person name="Arahal R. D."/>
            <person name="Lucena T."/>
        </authorList>
    </citation>
    <scope>NUCLEOTIDE SEQUENCE [LARGE SCALE GENOMIC DNA]</scope>
    <source>
        <strain evidence="3">CECT 8621</strain>
    </source>
</reference>
<keyword evidence="3" id="KW-1185">Reference proteome</keyword>
<sequence>MRRLAALFVGALALSGCDVANGIAEQTTRDLAKQTVNGVVEQRFPGANVAPYTDCVIDNASTQEILTLAGEAVSGSPSQKAVETVVEIAARPEATKCLTQAALSSFVG</sequence>
<evidence type="ECO:0008006" key="4">
    <source>
        <dbReference type="Google" id="ProtNLM"/>
    </source>
</evidence>
<feature type="chain" id="PRO_5012805418" description="Succinate dehydrogenase" evidence="1">
    <location>
        <begin position="21"/>
        <end position="108"/>
    </location>
</feature>
<keyword evidence="1" id="KW-0732">Signal</keyword>
<dbReference type="RefSeq" id="WP_093965576.1">
    <property type="nucleotide sequence ID" value="NZ_FXYE01000001.1"/>
</dbReference>
<accession>A0A238JN14</accession>